<keyword evidence="5" id="KW-0479">Metal-binding</keyword>
<dbReference type="InParanoid" id="A0A4W3J7W1"/>
<comment type="catalytic activity">
    <reaction evidence="19">
        <text>a 3,N(4)-etheno-2'-deoxycytidine in single-stranded DNA + 2-oxoglutarate + O2 + H2O = a 2'-deoxycytidine in single-stranded DNA + glyoxal + succinate + CO2</text>
        <dbReference type="Rhea" id="RHEA:70471"/>
        <dbReference type="Rhea" id="RHEA-COMP:12846"/>
        <dbReference type="Rhea" id="RHEA-COMP:17906"/>
        <dbReference type="ChEBI" id="CHEBI:15377"/>
        <dbReference type="ChEBI" id="CHEBI:15379"/>
        <dbReference type="ChEBI" id="CHEBI:16526"/>
        <dbReference type="ChEBI" id="CHEBI:16810"/>
        <dbReference type="ChEBI" id="CHEBI:30031"/>
        <dbReference type="ChEBI" id="CHEBI:34779"/>
        <dbReference type="ChEBI" id="CHEBI:85452"/>
        <dbReference type="ChEBI" id="CHEBI:189585"/>
    </reaction>
    <physiologicalReaction direction="left-to-right" evidence="19">
        <dbReference type="Rhea" id="RHEA:70472"/>
    </physiologicalReaction>
</comment>
<dbReference type="GO" id="GO:0008198">
    <property type="term" value="F:ferrous iron binding"/>
    <property type="evidence" value="ECO:0007669"/>
    <property type="project" value="TreeGrafter"/>
</dbReference>
<feature type="region of interest" description="Disordered" evidence="29">
    <location>
        <begin position="1"/>
        <end position="65"/>
    </location>
</feature>
<evidence type="ECO:0000256" key="24">
    <source>
        <dbReference type="ARBA" id="ARBA00066725"/>
    </source>
</evidence>
<dbReference type="EC" id="1.14.11.33" evidence="24"/>
<feature type="binding site" evidence="28">
    <location>
        <position position="178"/>
    </location>
    <ligand>
        <name>2-oxoglutarate</name>
        <dbReference type="ChEBI" id="CHEBI:16810"/>
    </ligand>
</feature>
<comment type="catalytic activity">
    <reaction evidence="20">
        <text>a 1,N(6)-etheno-2'-deoxyadenosine in double-stranded DNA + 2-oxoglutarate + O2 + H2O = a 2'-deoxyadenosine in double-stranded DNA + glyoxal + succinate + CO2</text>
        <dbReference type="Rhea" id="RHEA:70463"/>
        <dbReference type="Rhea" id="RHEA-COMP:17897"/>
        <dbReference type="Rhea" id="RHEA-COMP:17903"/>
        <dbReference type="ChEBI" id="CHEBI:15377"/>
        <dbReference type="ChEBI" id="CHEBI:15379"/>
        <dbReference type="ChEBI" id="CHEBI:16526"/>
        <dbReference type="ChEBI" id="CHEBI:16810"/>
        <dbReference type="ChEBI" id="CHEBI:30031"/>
        <dbReference type="ChEBI" id="CHEBI:34779"/>
        <dbReference type="ChEBI" id="CHEBI:90615"/>
        <dbReference type="ChEBI" id="CHEBI:189583"/>
    </reaction>
    <physiologicalReaction direction="left-to-right" evidence="20">
        <dbReference type="Rhea" id="RHEA:70464"/>
    </physiologicalReaction>
</comment>
<reference evidence="31" key="4">
    <citation type="submission" date="2025-08" db="UniProtKB">
        <authorList>
            <consortium name="Ensembl"/>
        </authorList>
    </citation>
    <scope>IDENTIFICATION</scope>
</reference>
<evidence type="ECO:0000256" key="5">
    <source>
        <dbReference type="ARBA" id="ARBA00022723"/>
    </source>
</evidence>
<comment type="cofactor">
    <cofactor evidence="1">
        <name>Fe(2+)</name>
        <dbReference type="ChEBI" id="CHEBI:29033"/>
    </cofactor>
</comment>
<dbReference type="GeneTree" id="ENSGT00940000159009"/>
<dbReference type="Pfam" id="PF13532">
    <property type="entry name" value="2OG-FeII_Oxy_2"/>
    <property type="match status" value="1"/>
</dbReference>
<dbReference type="PANTHER" id="PTHR31573:SF1">
    <property type="entry name" value="DNA OXIDATIVE DEMETHYLASE ALKBH2"/>
    <property type="match status" value="1"/>
</dbReference>
<sequence length="282" mass="31861">MDKFAIKKRKVPGDWKSERRAGGGRESKPDPDLSDPARGEGNPESFGNDAGGGAGGPGPPPPLTLLSTDVRPVWRHVAAEGLDCDYAVIFTRSEADDIFLRLEEELEYFSGDLSRVQVYGKWYQIPRKQVAHGDPRLTYKYSGVTLSPKPWLPVLERIRERVRETTGHVFNFVLINRYQDGKDHIGEHRDDERELEQGSPIASVSFGASRDFVFRHGSARGGGSRRRQGRLEPIKLLLEHGGLLLMNHPTNVHWYHSLPVRKRVLAPRVNLTFRKVLRLSKN</sequence>
<evidence type="ECO:0000256" key="1">
    <source>
        <dbReference type="ARBA" id="ARBA00001954"/>
    </source>
</evidence>
<keyword evidence="7" id="KW-0460">Magnesium</keyword>
<dbReference type="GO" id="GO:0035516">
    <property type="term" value="F:broad specificity oxidative DNA demethylase activity"/>
    <property type="evidence" value="ECO:0007669"/>
    <property type="project" value="UniProtKB-EC"/>
</dbReference>
<feature type="binding site" evidence="28">
    <location>
        <begin position="139"/>
        <end position="141"/>
    </location>
    <ligand>
        <name>substrate</name>
    </ligand>
</feature>
<dbReference type="InterPro" id="IPR032852">
    <property type="entry name" value="ALKBH2"/>
</dbReference>
<feature type="binding site" evidence="28">
    <location>
        <position position="191"/>
    </location>
    <ligand>
        <name>substrate</name>
    </ligand>
</feature>
<evidence type="ECO:0000256" key="25">
    <source>
        <dbReference type="ARBA" id="ARBA00072134"/>
    </source>
</evidence>
<organism evidence="31 32">
    <name type="scientific">Callorhinchus milii</name>
    <name type="common">Ghost shark</name>
    <dbReference type="NCBI Taxonomy" id="7868"/>
    <lineage>
        <taxon>Eukaryota</taxon>
        <taxon>Metazoa</taxon>
        <taxon>Chordata</taxon>
        <taxon>Craniata</taxon>
        <taxon>Vertebrata</taxon>
        <taxon>Chondrichthyes</taxon>
        <taxon>Holocephali</taxon>
        <taxon>Chimaeriformes</taxon>
        <taxon>Callorhinchidae</taxon>
        <taxon>Callorhinchus</taxon>
    </lineage>
</organism>
<comment type="catalytic activity">
    <reaction evidence="21">
        <text>an N(1)-methyl-2'-deoxyadenosine in double-stranded DNA + 2-oxoglutarate + O2 = a 2'-deoxyadenosine in double-stranded DNA + formaldehyde + succinate + CO2 + H(+)</text>
        <dbReference type="Rhea" id="RHEA:70443"/>
        <dbReference type="Rhea" id="RHEA-COMP:14236"/>
        <dbReference type="Rhea" id="RHEA-COMP:17897"/>
        <dbReference type="ChEBI" id="CHEBI:15378"/>
        <dbReference type="ChEBI" id="CHEBI:15379"/>
        <dbReference type="ChEBI" id="CHEBI:16526"/>
        <dbReference type="ChEBI" id="CHEBI:16810"/>
        <dbReference type="ChEBI" id="CHEBI:16842"/>
        <dbReference type="ChEBI" id="CHEBI:30031"/>
        <dbReference type="ChEBI" id="CHEBI:90615"/>
        <dbReference type="ChEBI" id="CHEBI:139096"/>
    </reaction>
    <physiologicalReaction direction="left-to-right" evidence="21">
        <dbReference type="Rhea" id="RHEA:70444"/>
    </physiologicalReaction>
</comment>
<evidence type="ECO:0000256" key="2">
    <source>
        <dbReference type="ARBA" id="ARBA00004604"/>
    </source>
</evidence>
<evidence type="ECO:0000256" key="29">
    <source>
        <dbReference type="SAM" id="MobiDB-lite"/>
    </source>
</evidence>
<feature type="binding site" evidence="28">
    <location>
        <position position="274"/>
    </location>
    <ligand>
        <name>2-oxoglutarate</name>
        <dbReference type="ChEBI" id="CHEBI:16810"/>
    </ligand>
</feature>
<keyword evidence="9" id="KW-0560">Oxidoreductase</keyword>
<evidence type="ECO:0000256" key="16">
    <source>
        <dbReference type="ARBA" id="ARBA00051376"/>
    </source>
</evidence>
<dbReference type="SUPFAM" id="SSF51197">
    <property type="entry name" value="Clavaminate synthase-like"/>
    <property type="match status" value="1"/>
</dbReference>
<dbReference type="GO" id="GO:0005654">
    <property type="term" value="C:nucleoplasm"/>
    <property type="evidence" value="ECO:0007669"/>
    <property type="project" value="UniProtKB-SubCell"/>
</dbReference>
<evidence type="ECO:0000256" key="18">
    <source>
        <dbReference type="ARBA" id="ARBA00051755"/>
    </source>
</evidence>
<keyword evidence="11" id="KW-0234">DNA repair</keyword>
<evidence type="ECO:0000256" key="11">
    <source>
        <dbReference type="ARBA" id="ARBA00023204"/>
    </source>
</evidence>
<comment type="subunit">
    <text evidence="23">Interacts with PCNA homotrimer; this interaction is enhanced during the S-phase of the cell cycle. Interacts with nucleolar proteins NCL, UBTF and NPM1. Interacts with XRCC5-XRCC6 heterodimer.</text>
</comment>
<evidence type="ECO:0000256" key="28">
    <source>
        <dbReference type="PIRSR" id="PIRSR632852-1"/>
    </source>
</evidence>
<name>A0A4W3J7W1_CALMI</name>
<comment type="catalytic activity">
    <reaction evidence="15">
        <text>a 1,N(6)-etheno-2'-deoxyadenosine in single-stranded DNA + 2-oxoglutarate + O2 + H2O = a 2'-deoxyadenosine in single-stranded DNA + glyoxal + succinate + CO2</text>
        <dbReference type="Rhea" id="RHEA:70459"/>
        <dbReference type="Rhea" id="RHEA-COMP:17896"/>
        <dbReference type="Rhea" id="RHEA-COMP:17904"/>
        <dbReference type="ChEBI" id="CHEBI:15377"/>
        <dbReference type="ChEBI" id="CHEBI:15379"/>
        <dbReference type="ChEBI" id="CHEBI:16526"/>
        <dbReference type="ChEBI" id="CHEBI:16810"/>
        <dbReference type="ChEBI" id="CHEBI:30031"/>
        <dbReference type="ChEBI" id="CHEBI:34779"/>
        <dbReference type="ChEBI" id="CHEBI:90615"/>
        <dbReference type="ChEBI" id="CHEBI:189583"/>
    </reaction>
    <physiologicalReaction direction="left-to-right" evidence="15">
        <dbReference type="Rhea" id="RHEA:70460"/>
    </physiologicalReaction>
</comment>
<comment type="catalytic activity">
    <reaction evidence="14">
        <text>an N(3)-methyl-2'-deoxycytidine in single-stranded DNA + 2-oxoglutarate + O2 = a 2'-deoxycytidine in single-stranded DNA + formaldehyde + succinate + CO2 + H(+)</text>
        <dbReference type="Rhea" id="RHEA:70435"/>
        <dbReference type="Rhea" id="RHEA-COMP:12846"/>
        <dbReference type="Rhea" id="RHEA-COMP:17894"/>
        <dbReference type="ChEBI" id="CHEBI:15378"/>
        <dbReference type="ChEBI" id="CHEBI:15379"/>
        <dbReference type="ChEBI" id="CHEBI:16526"/>
        <dbReference type="ChEBI" id="CHEBI:16810"/>
        <dbReference type="ChEBI" id="CHEBI:16842"/>
        <dbReference type="ChEBI" id="CHEBI:30031"/>
        <dbReference type="ChEBI" id="CHEBI:85452"/>
        <dbReference type="ChEBI" id="CHEBI:139075"/>
    </reaction>
    <physiologicalReaction direction="left-to-right" evidence="14">
        <dbReference type="Rhea" id="RHEA:70436"/>
    </physiologicalReaction>
</comment>
<reference evidence="32" key="1">
    <citation type="journal article" date="2006" name="Science">
        <title>Ancient noncoding elements conserved in the human genome.</title>
        <authorList>
            <person name="Venkatesh B."/>
            <person name="Kirkness E.F."/>
            <person name="Loh Y.H."/>
            <person name="Halpern A.L."/>
            <person name="Lee A.P."/>
            <person name="Johnson J."/>
            <person name="Dandona N."/>
            <person name="Viswanathan L.D."/>
            <person name="Tay A."/>
            <person name="Venter J.C."/>
            <person name="Strausberg R.L."/>
            <person name="Brenner S."/>
        </authorList>
    </citation>
    <scope>NUCLEOTIDE SEQUENCE [LARGE SCALE GENOMIC DNA]</scope>
</reference>
<evidence type="ECO:0000313" key="31">
    <source>
        <dbReference type="Ensembl" id="ENSCMIP00000034228.1"/>
    </source>
</evidence>
<comment type="catalytic activity">
    <reaction evidence="13">
        <text>an N(1)-methyl-2'-deoxyadenosine in single-stranded DNA + 2-oxoglutarate + O2 = a 2'-deoxyadenosine in single-stranded DNA + formaldehyde + succinate + CO2 + H(+)</text>
        <dbReference type="Rhea" id="RHEA:70447"/>
        <dbReference type="Rhea" id="RHEA-COMP:17895"/>
        <dbReference type="Rhea" id="RHEA-COMP:17896"/>
        <dbReference type="ChEBI" id="CHEBI:15378"/>
        <dbReference type="ChEBI" id="CHEBI:15379"/>
        <dbReference type="ChEBI" id="CHEBI:16526"/>
        <dbReference type="ChEBI" id="CHEBI:16810"/>
        <dbReference type="ChEBI" id="CHEBI:16842"/>
        <dbReference type="ChEBI" id="CHEBI:30031"/>
        <dbReference type="ChEBI" id="CHEBI:90615"/>
        <dbReference type="ChEBI" id="CHEBI:139096"/>
    </reaction>
    <physiologicalReaction direction="left-to-right" evidence="13">
        <dbReference type="Rhea" id="RHEA:70448"/>
    </physiologicalReaction>
</comment>
<dbReference type="InterPro" id="IPR005123">
    <property type="entry name" value="Oxoglu/Fe-dep_dioxygenase_dom"/>
</dbReference>
<evidence type="ECO:0000256" key="4">
    <source>
        <dbReference type="ARBA" id="ARBA00007879"/>
    </source>
</evidence>
<feature type="domain" description="Fe2OG dioxygenase" evidence="30">
    <location>
        <begin position="169"/>
        <end position="277"/>
    </location>
</feature>
<evidence type="ECO:0000256" key="9">
    <source>
        <dbReference type="ARBA" id="ARBA00023002"/>
    </source>
</evidence>
<evidence type="ECO:0000256" key="17">
    <source>
        <dbReference type="ARBA" id="ARBA00051434"/>
    </source>
</evidence>
<evidence type="ECO:0000313" key="32">
    <source>
        <dbReference type="Proteomes" id="UP000314986"/>
    </source>
</evidence>
<evidence type="ECO:0000256" key="10">
    <source>
        <dbReference type="ARBA" id="ARBA00023004"/>
    </source>
</evidence>
<dbReference type="PANTHER" id="PTHR31573">
    <property type="entry name" value="ALPHA-KETOGLUTARATE-DEPENDENT DIOXYGENASE ALKB HOMOLOG 2"/>
    <property type="match status" value="1"/>
</dbReference>
<keyword evidence="32" id="KW-1185">Reference proteome</keyword>
<reference evidence="32" key="2">
    <citation type="journal article" date="2007" name="PLoS Biol.">
        <title>Survey sequencing and comparative analysis of the elephant shark (Callorhinchus milii) genome.</title>
        <authorList>
            <person name="Venkatesh B."/>
            <person name="Kirkness E.F."/>
            <person name="Loh Y.H."/>
            <person name="Halpern A.L."/>
            <person name="Lee A.P."/>
            <person name="Johnson J."/>
            <person name="Dandona N."/>
            <person name="Viswanathan L.D."/>
            <person name="Tay A."/>
            <person name="Venter J.C."/>
            <person name="Strausberg R.L."/>
            <person name="Brenner S."/>
        </authorList>
    </citation>
    <scope>NUCLEOTIDE SEQUENCE [LARGE SCALE GENOMIC DNA]</scope>
</reference>
<evidence type="ECO:0000256" key="21">
    <source>
        <dbReference type="ARBA" id="ARBA00052800"/>
    </source>
</evidence>
<keyword evidence="10" id="KW-0408">Iron</keyword>
<evidence type="ECO:0000256" key="14">
    <source>
        <dbReference type="ARBA" id="ARBA00051165"/>
    </source>
</evidence>
<dbReference type="GO" id="GO:0005730">
    <property type="term" value="C:nucleolus"/>
    <property type="evidence" value="ECO:0007669"/>
    <property type="project" value="UniProtKB-SubCell"/>
</dbReference>
<evidence type="ECO:0000256" key="3">
    <source>
        <dbReference type="ARBA" id="ARBA00004642"/>
    </source>
</evidence>
<comment type="subcellular location">
    <subcellularLocation>
        <location evidence="2">Nucleus</location>
        <location evidence="2">Nucleolus</location>
    </subcellularLocation>
    <subcellularLocation>
        <location evidence="3">Nucleus</location>
        <location evidence="3">Nucleoplasm</location>
    </subcellularLocation>
</comment>
<dbReference type="InterPro" id="IPR027450">
    <property type="entry name" value="AlkB-like"/>
</dbReference>
<dbReference type="Gene3D" id="2.60.120.590">
    <property type="entry name" value="Alpha-ketoglutarate-dependent dioxygenase AlkB-like"/>
    <property type="match status" value="1"/>
</dbReference>
<evidence type="ECO:0000256" key="26">
    <source>
        <dbReference type="ARBA" id="ARBA00077989"/>
    </source>
</evidence>
<dbReference type="FunFam" id="2.60.120.590:FF:000004">
    <property type="entry name" value="DNA oxidative demethylase ALKBH2"/>
    <property type="match status" value="1"/>
</dbReference>
<comment type="catalytic activity">
    <reaction evidence="17">
        <text>a 3,N(4)-etheno-2'-deoxycytidine in double-stranded DNA + 2-oxoglutarate + O2 + H2O = a 2'-deoxycytidine in double-stranded DNA + glyoxal + succinate + CO2</text>
        <dbReference type="Rhea" id="RHEA:70467"/>
        <dbReference type="Rhea" id="RHEA-COMP:17070"/>
        <dbReference type="Rhea" id="RHEA-COMP:17905"/>
        <dbReference type="ChEBI" id="CHEBI:15377"/>
        <dbReference type="ChEBI" id="CHEBI:15379"/>
        <dbReference type="ChEBI" id="CHEBI:16526"/>
        <dbReference type="ChEBI" id="CHEBI:16810"/>
        <dbReference type="ChEBI" id="CHEBI:30031"/>
        <dbReference type="ChEBI" id="CHEBI:34779"/>
        <dbReference type="ChEBI" id="CHEBI:85452"/>
        <dbReference type="ChEBI" id="CHEBI:189585"/>
    </reaction>
    <physiologicalReaction direction="left-to-right" evidence="17">
        <dbReference type="Rhea" id="RHEA:70468"/>
    </physiologicalReaction>
</comment>
<evidence type="ECO:0000256" key="20">
    <source>
        <dbReference type="ARBA" id="ARBA00052627"/>
    </source>
</evidence>
<feature type="binding site" evidence="28">
    <location>
        <position position="268"/>
    </location>
    <ligand>
        <name>2-oxoglutarate</name>
        <dbReference type="ChEBI" id="CHEBI:16810"/>
    </ligand>
</feature>
<dbReference type="OMA" id="TQHHWQH"/>
<feature type="binding site" evidence="28">
    <location>
        <position position="176"/>
    </location>
    <ligand>
        <name>2-oxoglutarate</name>
        <dbReference type="ChEBI" id="CHEBI:16810"/>
    </ligand>
</feature>
<evidence type="ECO:0000256" key="8">
    <source>
        <dbReference type="ARBA" id="ARBA00022964"/>
    </source>
</evidence>
<evidence type="ECO:0000256" key="19">
    <source>
        <dbReference type="ARBA" id="ARBA00052597"/>
    </source>
</evidence>
<evidence type="ECO:0000256" key="27">
    <source>
        <dbReference type="ARBA" id="ARBA00081727"/>
    </source>
</evidence>
<dbReference type="Proteomes" id="UP000314986">
    <property type="component" value="Unassembled WGS sequence"/>
</dbReference>
<evidence type="ECO:0000256" key="13">
    <source>
        <dbReference type="ARBA" id="ARBA00051010"/>
    </source>
</evidence>
<comment type="catalytic activity">
    <reaction evidence="22">
        <text>a methylated nucleobase within DNA + 2-oxoglutarate + O2 = a nucleobase within DNA + formaldehyde + succinate + CO2</text>
        <dbReference type="Rhea" id="RHEA:30299"/>
        <dbReference type="Rhea" id="RHEA-COMP:12192"/>
        <dbReference type="Rhea" id="RHEA-COMP:12193"/>
        <dbReference type="ChEBI" id="CHEBI:15379"/>
        <dbReference type="ChEBI" id="CHEBI:16526"/>
        <dbReference type="ChEBI" id="CHEBI:16810"/>
        <dbReference type="ChEBI" id="CHEBI:16842"/>
        <dbReference type="ChEBI" id="CHEBI:30031"/>
        <dbReference type="ChEBI" id="CHEBI:32875"/>
        <dbReference type="ChEBI" id="CHEBI:64428"/>
        <dbReference type="EC" id="1.14.11.33"/>
    </reaction>
    <physiologicalReaction direction="left-to-right" evidence="22">
        <dbReference type="Rhea" id="RHEA:30300"/>
    </physiologicalReaction>
</comment>
<feature type="binding site" evidence="28">
    <location>
        <position position="256"/>
    </location>
    <ligand>
        <name>2-oxoglutarate</name>
        <dbReference type="ChEBI" id="CHEBI:16810"/>
    </ligand>
</feature>
<evidence type="ECO:0000256" key="22">
    <source>
        <dbReference type="ARBA" id="ARBA00053025"/>
    </source>
</evidence>
<dbReference type="GO" id="GO:0006307">
    <property type="term" value="P:DNA alkylation repair"/>
    <property type="evidence" value="ECO:0007669"/>
    <property type="project" value="UniProtKB-ARBA"/>
</dbReference>
<keyword evidence="8" id="KW-0223">Dioxygenase</keyword>
<comment type="similarity">
    <text evidence="4">Belongs to the alkB family.</text>
</comment>
<evidence type="ECO:0000256" key="23">
    <source>
        <dbReference type="ARBA" id="ARBA00062909"/>
    </source>
</evidence>
<feature type="binding site" evidence="28">
    <location>
        <position position="272"/>
    </location>
    <ligand>
        <name>2-oxoglutarate</name>
        <dbReference type="ChEBI" id="CHEBI:16810"/>
    </ligand>
</feature>
<keyword evidence="12" id="KW-0539">Nucleus</keyword>
<evidence type="ECO:0000256" key="15">
    <source>
        <dbReference type="ARBA" id="ARBA00051189"/>
    </source>
</evidence>
<dbReference type="PROSITE" id="PS51471">
    <property type="entry name" value="FE2OG_OXY"/>
    <property type="match status" value="1"/>
</dbReference>
<comment type="catalytic activity">
    <reaction evidence="18">
        <text>a 1,N(2)-etheno-2'-deoxyguanosine in double-stranded DNA + 2-oxoglutarate + O2 + H2O = a 2'-deoxyguanosine in double-stranded DNA + glyoxal + succinate + CO2</text>
        <dbReference type="Rhea" id="RHEA:70487"/>
        <dbReference type="Rhea" id="RHEA-COMP:17910"/>
        <dbReference type="Rhea" id="RHEA-COMP:17912"/>
        <dbReference type="ChEBI" id="CHEBI:15377"/>
        <dbReference type="ChEBI" id="CHEBI:15379"/>
        <dbReference type="ChEBI" id="CHEBI:16526"/>
        <dbReference type="ChEBI" id="CHEBI:16810"/>
        <dbReference type="ChEBI" id="CHEBI:30031"/>
        <dbReference type="ChEBI" id="CHEBI:34779"/>
        <dbReference type="ChEBI" id="CHEBI:85445"/>
        <dbReference type="ChEBI" id="CHEBI:189586"/>
    </reaction>
    <physiologicalReaction direction="left-to-right" evidence="18">
        <dbReference type="Rhea" id="RHEA:70488"/>
    </physiologicalReaction>
</comment>
<dbReference type="AlphaFoldDB" id="A0A4W3J7W1"/>
<evidence type="ECO:0000259" key="30">
    <source>
        <dbReference type="PROSITE" id="PS51471"/>
    </source>
</evidence>
<proteinExistence type="inferred from homology"/>
<dbReference type="STRING" id="7868.ENSCMIP00000034228"/>
<dbReference type="Ensembl" id="ENSCMIT00000034744.1">
    <property type="protein sequence ID" value="ENSCMIP00000034228.1"/>
    <property type="gene ID" value="ENSCMIG00000014534.1"/>
</dbReference>
<dbReference type="InterPro" id="IPR037151">
    <property type="entry name" value="AlkB-like_sf"/>
</dbReference>
<keyword evidence="6" id="KW-0227">DNA damage</keyword>
<evidence type="ECO:0000256" key="7">
    <source>
        <dbReference type="ARBA" id="ARBA00022842"/>
    </source>
</evidence>
<feature type="binding site" evidence="28">
    <location>
        <position position="188"/>
    </location>
    <ligand>
        <name>2-oxoglutarate</name>
        <dbReference type="ChEBI" id="CHEBI:16810"/>
    </ligand>
</feature>
<dbReference type="GO" id="GO:0051747">
    <property type="term" value="F:cytosine C-5 DNA demethylase activity"/>
    <property type="evidence" value="ECO:0007669"/>
    <property type="project" value="TreeGrafter"/>
</dbReference>
<feature type="compositionally biased region" description="Basic and acidic residues" evidence="29">
    <location>
        <begin position="1"/>
        <end position="38"/>
    </location>
</feature>
<comment type="catalytic activity">
    <reaction evidence="16">
        <text>an N(3)-methyl-2'-deoxycytidine in double-stranded DNA + 2-oxoglutarate + O2 = a 2'-deoxycytidine in double-stranded DNA + formaldehyde + succinate + CO2 + H(+)</text>
        <dbReference type="Rhea" id="RHEA:70439"/>
        <dbReference type="Rhea" id="RHEA-COMP:14237"/>
        <dbReference type="Rhea" id="RHEA-COMP:17070"/>
        <dbReference type="ChEBI" id="CHEBI:15378"/>
        <dbReference type="ChEBI" id="CHEBI:15379"/>
        <dbReference type="ChEBI" id="CHEBI:16526"/>
        <dbReference type="ChEBI" id="CHEBI:16810"/>
        <dbReference type="ChEBI" id="CHEBI:16842"/>
        <dbReference type="ChEBI" id="CHEBI:30031"/>
        <dbReference type="ChEBI" id="CHEBI:85452"/>
        <dbReference type="ChEBI" id="CHEBI:139075"/>
    </reaction>
    <physiologicalReaction direction="left-to-right" evidence="16">
        <dbReference type="Rhea" id="RHEA:70440"/>
    </physiologicalReaction>
</comment>
<protein>
    <recommendedName>
        <fullName evidence="25">DNA oxidative demethylase ALKBH2</fullName>
        <ecNumber evidence="24">1.14.11.33</ecNumber>
    </recommendedName>
    <alternativeName>
        <fullName evidence="26">Alkylated DNA repair protein alkB homolog 2</fullName>
    </alternativeName>
    <alternativeName>
        <fullName evidence="27">Alpha-ketoglutarate-dependent dioxygenase alkB homolog 2</fullName>
    </alternativeName>
</protein>
<accession>A0A4W3J7W1</accession>
<reference evidence="31" key="5">
    <citation type="submission" date="2025-09" db="UniProtKB">
        <authorList>
            <consortium name="Ensembl"/>
        </authorList>
    </citation>
    <scope>IDENTIFICATION</scope>
</reference>
<reference evidence="32" key="3">
    <citation type="journal article" date="2014" name="Nature">
        <title>Elephant shark genome provides unique insights into gnathostome evolution.</title>
        <authorList>
            <consortium name="International Elephant Shark Genome Sequencing Consortium"/>
            <person name="Venkatesh B."/>
            <person name="Lee A.P."/>
            <person name="Ravi V."/>
            <person name="Maurya A.K."/>
            <person name="Lian M.M."/>
            <person name="Swann J.B."/>
            <person name="Ohta Y."/>
            <person name="Flajnik M.F."/>
            <person name="Sutoh Y."/>
            <person name="Kasahara M."/>
            <person name="Hoon S."/>
            <person name="Gangu V."/>
            <person name="Roy S.W."/>
            <person name="Irimia M."/>
            <person name="Korzh V."/>
            <person name="Kondrychyn I."/>
            <person name="Lim Z.W."/>
            <person name="Tay B.H."/>
            <person name="Tohari S."/>
            <person name="Kong K.W."/>
            <person name="Ho S."/>
            <person name="Lorente-Galdos B."/>
            <person name="Quilez J."/>
            <person name="Marques-Bonet T."/>
            <person name="Raney B.J."/>
            <person name="Ingham P.W."/>
            <person name="Tay A."/>
            <person name="Hillier L.W."/>
            <person name="Minx P."/>
            <person name="Boehm T."/>
            <person name="Wilson R.K."/>
            <person name="Brenner S."/>
            <person name="Warren W.C."/>
        </authorList>
    </citation>
    <scope>NUCLEOTIDE SEQUENCE [LARGE SCALE GENOMIC DNA]</scope>
</reference>
<evidence type="ECO:0000256" key="12">
    <source>
        <dbReference type="ARBA" id="ARBA00023242"/>
    </source>
</evidence>
<evidence type="ECO:0000256" key="6">
    <source>
        <dbReference type="ARBA" id="ARBA00022763"/>
    </source>
</evidence>